<evidence type="ECO:0000313" key="3">
    <source>
        <dbReference type="Proteomes" id="UP001162480"/>
    </source>
</evidence>
<proteinExistence type="predicted"/>
<feature type="region of interest" description="Disordered" evidence="1">
    <location>
        <begin position="102"/>
        <end position="122"/>
    </location>
</feature>
<evidence type="ECO:0000256" key="1">
    <source>
        <dbReference type="SAM" id="MobiDB-lite"/>
    </source>
</evidence>
<reference evidence="2" key="1">
    <citation type="submission" date="2023-08" db="EMBL/GenBank/DDBJ databases">
        <authorList>
            <person name="Alioto T."/>
            <person name="Alioto T."/>
            <person name="Gomez Garrido J."/>
        </authorList>
    </citation>
    <scope>NUCLEOTIDE SEQUENCE</scope>
</reference>
<organism evidence="2 3">
    <name type="scientific">Octopus vulgaris</name>
    <name type="common">Common octopus</name>
    <dbReference type="NCBI Taxonomy" id="6645"/>
    <lineage>
        <taxon>Eukaryota</taxon>
        <taxon>Metazoa</taxon>
        <taxon>Spiralia</taxon>
        <taxon>Lophotrochozoa</taxon>
        <taxon>Mollusca</taxon>
        <taxon>Cephalopoda</taxon>
        <taxon>Coleoidea</taxon>
        <taxon>Octopodiformes</taxon>
        <taxon>Octopoda</taxon>
        <taxon>Incirrata</taxon>
        <taxon>Octopodidae</taxon>
        <taxon>Octopus</taxon>
    </lineage>
</organism>
<dbReference type="AlphaFoldDB" id="A0AA36ATS8"/>
<dbReference type="Proteomes" id="UP001162480">
    <property type="component" value="Chromosome 4"/>
</dbReference>
<keyword evidence="3" id="KW-1185">Reference proteome</keyword>
<protein>
    <submittedName>
        <fullName evidence="2">Uncharacterized protein</fullName>
    </submittedName>
</protein>
<name>A0AA36ATS8_OCTVU</name>
<feature type="compositionally biased region" description="Polar residues" evidence="1">
    <location>
        <begin position="109"/>
        <end position="121"/>
    </location>
</feature>
<evidence type="ECO:0000313" key="2">
    <source>
        <dbReference type="EMBL" id="CAI9721528.1"/>
    </source>
</evidence>
<gene>
    <name evidence="2" type="ORF">OCTVUL_1B011740</name>
</gene>
<accession>A0AA36ATS8</accession>
<sequence length="346" mass="39885">MYGRDNCTGFTKAKGSHRSGLQQSIFSKIVLKGIIMIGERKQDLYIALKEESKVLQMKFSQISAEAIYYTFLNKQGENDKTTSNSFNNINSNELQNEKENAQDCKHSDVTNNNSKYNQKIGNDNKINKNRLLYYSLANEFSVLKSKSECELKEGLYKIITLNSINKLNKTNINNATKQKQKVKDHSNKVNVNDSKDVKMKRNNSMKKTDCHHGDTDTKLVKSGGKHNELIQALKKEHCLMNWKKNAEKAELSFLERFAKKEKPKKEHHVANTKQKGVEKQCKKVSQKLQFVIQKSLCEEYRLCLKQKKNREDEEIFYQKYLSHSMDAIPLSASKSKVISKSVGKRK</sequence>
<dbReference type="EMBL" id="OX597817">
    <property type="protein sequence ID" value="CAI9721528.1"/>
    <property type="molecule type" value="Genomic_DNA"/>
</dbReference>